<dbReference type="PANTHER" id="PTHR16222">
    <property type="entry name" value="ADP-RIBOSYLGLYCOHYDROLASE"/>
    <property type="match status" value="1"/>
</dbReference>
<dbReference type="InterPro" id="IPR050792">
    <property type="entry name" value="ADP-ribosylglycohydrolase"/>
</dbReference>
<dbReference type="InterPro" id="IPR036705">
    <property type="entry name" value="Ribosyl_crysJ1_sf"/>
</dbReference>
<dbReference type="SUPFAM" id="SSF101478">
    <property type="entry name" value="ADP-ribosylglycohydrolase"/>
    <property type="match status" value="2"/>
</dbReference>
<dbReference type="Proteomes" id="UP000293874">
    <property type="component" value="Unassembled WGS sequence"/>
</dbReference>
<organism evidence="4 5">
    <name type="scientific">Pseudobacter ginsenosidimutans</name>
    <dbReference type="NCBI Taxonomy" id="661488"/>
    <lineage>
        <taxon>Bacteria</taxon>
        <taxon>Pseudomonadati</taxon>
        <taxon>Bacteroidota</taxon>
        <taxon>Chitinophagia</taxon>
        <taxon>Chitinophagales</taxon>
        <taxon>Chitinophagaceae</taxon>
        <taxon>Pseudobacter</taxon>
    </lineage>
</organism>
<proteinExistence type="inferred from homology"/>
<comment type="cofactor">
    <cofactor evidence="3">
        <name>Mg(2+)</name>
        <dbReference type="ChEBI" id="CHEBI:18420"/>
    </cofactor>
    <text evidence="3">Binds 2 magnesium ions per subunit.</text>
</comment>
<protein>
    <submittedName>
        <fullName evidence="4">ADP-ribosylglycohydrolase</fullName>
    </submittedName>
</protein>
<dbReference type="OrthoDB" id="9798107at2"/>
<dbReference type="EMBL" id="SGXA01000002">
    <property type="protein sequence ID" value="RZS71474.1"/>
    <property type="molecule type" value="Genomic_DNA"/>
</dbReference>
<evidence type="ECO:0000313" key="4">
    <source>
        <dbReference type="EMBL" id="RZS71474.1"/>
    </source>
</evidence>
<feature type="binding site" evidence="3">
    <location>
        <position position="103"/>
    </location>
    <ligand>
        <name>Mg(2+)</name>
        <dbReference type="ChEBI" id="CHEBI:18420"/>
        <label>1</label>
    </ligand>
</feature>
<comment type="similarity">
    <text evidence="1">Belongs to the ADP-ribosylglycohydrolase family.</text>
</comment>
<dbReference type="Pfam" id="PF03747">
    <property type="entry name" value="ADP_ribosyl_GH"/>
    <property type="match status" value="2"/>
</dbReference>
<feature type="binding site" evidence="3">
    <location>
        <position position="102"/>
    </location>
    <ligand>
        <name>Mg(2+)</name>
        <dbReference type="ChEBI" id="CHEBI:18420"/>
        <label>1</label>
    </ligand>
</feature>
<keyword evidence="3" id="KW-0460">Magnesium</keyword>
<dbReference type="AlphaFoldDB" id="A0A4Q7MU33"/>
<accession>A0A4Q7MU33</accession>
<dbReference type="GO" id="GO:0016787">
    <property type="term" value="F:hydrolase activity"/>
    <property type="evidence" value="ECO:0007669"/>
    <property type="project" value="UniProtKB-KW"/>
</dbReference>
<feature type="binding site" evidence="3">
    <location>
        <position position="100"/>
    </location>
    <ligand>
        <name>Mg(2+)</name>
        <dbReference type="ChEBI" id="CHEBI:18420"/>
        <label>1</label>
    </ligand>
</feature>
<dbReference type="Gene3D" id="1.10.4080.10">
    <property type="entry name" value="ADP-ribosylation/Crystallin J1"/>
    <property type="match status" value="2"/>
</dbReference>
<comment type="caution">
    <text evidence="4">The sequence shown here is derived from an EMBL/GenBank/DDBJ whole genome shotgun (WGS) entry which is preliminary data.</text>
</comment>
<reference evidence="4 5" key="1">
    <citation type="submission" date="2019-02" db="EMBL/GenBank/DDBJ databases">
        <title>Genomic Encyclopedia of Type Strains, Phase IV (KMG-IV): sequencing the most valuable type-strain genomes for metagenomic binning, comparative biology and taxonomic classification.</title>
        <authorList>
            <person name="Goeker M."/>
        </authorList>
    </citation>
    <scope>NUCLEOTIDE SEQUENCE [LARGE SCALE GENOMIC DNA]</scope>
    <source>
        <strain evidence="4 5">DSM 18116</strain>
    </source>
</reference>
<dbReference type="PANTHER" id="PTHR16222:SF24">
    <property type="entry name" value="ADP-RIBOSYLHYDROLASE ARH3"/>
    <property type="match status" value="1"/>
</dbReference>
<dbReference type="RefSeq" id="WP_130541975.1">
    <property type="nucleotide sequence ID" value="NZ_CP042431.1"/>
</dbReference>
<name>A0A4Q7MU33_9BACT</name>
<evidence type="ECO:0000313" key="5">
    <source>
        <dbReference type="Proteomes" id="UP000293874"/>
    </source>
</evidence>
<sequence>MTIEQVKGALFGVAIGDALGVPAEFKPRSFMELNPVADFEGFKTHNQPPGTFSDDINTCPPEKIISSGYVLHTLFASVWSFMTTDNYKDAVLKAVNLGNDTDTTGAITGGLAGLYYGIGNIPEKWKNEIAGTADIDELSQKLFNMRSKN</sequence>
<dbReference type="GO" id="GO:0046872">
    <property type="term" value="F:metal ion binding"/>
    <property type="evidence" value="ECO:0007669"/>
    <property type="project" value="UniProtKB-KW"/>
</dbReference>
<evidence type="ECO:0000256" key="3">
    <source>
        <dbReference type="PIRSR" id="PIRSR605502-1"/>
    </source>
</evidence>
<gene>
    <name evidence="4" type="ORF">EV199_3377</name>
</gene>
<keyword evidence="2 4" id="KW-0378">Hydrolase</keyword>
<keyword evidence="5" id="KW-1185">Reference proteome</keyword>
<keyword evidence="3" id="KW-0479">Metal-binding</keyword>
<evidence type="ECO:0000256" key="1">
    <source>
        <dbReference type="ARBA" id="ARBA00010702"/>
    </source>
</evidence>
<dbReference type="InterPro" id="IPR005502">
    <property type="entry name" value="Ribosyl_crysJ1"/>
</dbReference>
<evidence type="ECO:0000256" key="2">
    <source>
        <dbReference type="ARBA" id="ARBA00022801"/>
    </source>
</evidence>